<evidence type="ECO:0000256" key="2">
    <source>
        <dbReference type="ARBA" id="ARBA00022803"/>
    </source>
</evidence>
<name>A0A964W2T3_9CLOT</name>
<dbReference type="SUPFAM" id="SSF48452">
    <property type="entry name" value="TPR-like"/>
    <property type="match status" value="2"/>
</dbReference>
<proteinExistence type="predicted"/>
<dbReference type="RefSeq" id="WP_160359681.1">
    <property type="nucleotide sequence ID" value="NZ_WSRQ01000022.1"/>
</dbReference>
<dbReference type="PANTHER" id="PTHR45641:SF19">
    <property type="entry name" value="NEPHROCYSTIN-3"/>
    <property type="match status" value="1"/>
</dbReference>
<reference evidence="3" key="1">
    <citation type="submission" date="2019-12" db="EMBL/GenBank/DDBJ databases">
        <title>Microbes associate with the intestines of laboratory mice.</title>
        <authorList>
            <person name="Navarre W."/>
            <person name="Wong E."/>
        </authorList>
    </citation>
    <scope>NUCLEOTIDE SEQUENCE</scope>
    <source>
        <strain evidence="3">NM79_F5</strain>
    </source>
</reference>
<dbReference type="InterPro" id="IPR011990">
    <property type="entry name" value="TPR-like_helical_dom_sf"/>
</dbReference>
<dbReference type="Pfam" id="PF13374">
    <property type="entry name" value="TPR_10"/>
    <property type="match status" value="2"/>
</dbReference>
<evidence type="ECO:0000313" key="4">
    <source>
        <dbReference type="Proteomes" id="UP000656077"/>
    </source>
</evidence>
<protein>
    <submittedName>
        <fullName evidence="3">Tetratricopeptide repeat protein</fullName>
    </submittedName>
</protein>
<gene>
    <name evidence="3" type="ORF">GKZ28_14145</name>
</gene>
<dbReference type="Proteomes" id="UP000656077">
    <property type="component" value="Unassembled WGS sequence"/>
</dbReference>
<comment type="caution">
    <text evidence="3">The sequence shown here is derived from an EMBL/GenBank/DDBJ whole genome shotgun (WGS) entry which is preliminary data.</text>
</comment>
<keyword evidence="1" id="KW-0677">Repeat</keyword>
<dbReference type="AlphaFoldDB" id="A0A964W2T3"/>
<accession>A0A964W2T3</accession>
<sequence>MNFSLINCSRSCSNRISIHRLVQVVVKNKLSTDNQVEWCNDIVRIFIKIFESDSINLSNYIKLKDLLPHAIQIIENSSTIGIKSTELFFLCEYVANSLVEASDYKEAIKISKLGLKLGSDIFNYNSKEIAAAMINIGLVEKKLGNIGEGLQYYYKSRSIYKKLKLTNSVSFAMLLSNIGRVKMDQGKYNQSYSLCLESFKILENLKLENDVDSIVIVNNFALSLEYVNNIKDSIKYNREIFRILKENNMQKSLEMATCLNNLSTCLQKKGKLYSAIILSKRSIIIQEEITGYKHPDVAFGYSNLANLLIMNRELVQARSYIIKAFKIYKDSYGINHPLIAKVMYNCYVWMNAKRKYESAKFFLKKSIHISEKFYGKSNQDVAEDYYELAKIIINIINYSSLSINCKLKEAEEAKVYLENSLKITYSDEASAMLNFMKVIIDKLSNDKSLNITPTIFAFIDKF</sequence>
<evidence type="ECO:0000313" key="3">
    <source>
        <dbReference type="EMBL" id="MVX64836.1"/>
    </source>
</evidence>
<dbReference type="SMART" id="SM00028">
    <property type="entry name" value="TPR"/>
    <property type="match status" value="4"/>
</dbReference>
<organism evidence="3 4">
    <name type="scientific">Clostridium chromiireducens</name>
    <dbReference type="NCBI Taxonomy" id="225345"/>
    <lineage>
        <taxon>Bacteria</taxon>
        <taxon>Bacillati</taxon>
        <taxon>Bacillota</taxon>
        <taxon>Clostridia</taxon>
        <taxon>Eubacteriales</taxon>
        <taxon>Clostridiaceae</taxon>
        <taxon>Clostridium</taxon>
    </lineage>
</organism>
<evidence type="ECO:0000256" key="1">
    <source>
        <dbReference type="ARBA" id="ARBA00022737"/>
    </source>
</evidence>
<dbReference type="Gene3D" id="1.25.40.10">
    <property type="entry name" value="Tetratricopeptide repeat domain"/>
    <property type="match status" value="2"/>
</dbReference>
<dbReference type="InterPro" id="IPR019734">
    <property type="entry name" value="TPR_rpt"/>
</dbReference>
<dbReference type="PANTHER" id="PTHR45641">
    <property type="entry name" value="TETRATRICOPEPTIDE REPEAT PROTEIN (AFU_ORTHOLOGUE AFUA_6G03870)"/>
    <property type="match status" value="1"/>
</dbReference>
<dbReference type="EMBL" id="WSRQ01000022">
    <property type="protein sequence ID" value="MVX64836.1"/>
    <property type="molecule type" value="Genomic_DNA"/>
</dbReference>
<keyword evidence="2" id="KW-0802">TPR repeat</keyword>